<name>A0A431UK54_STEMA</name>
<evidence type="ECO:0000313" key="1">
    <source>
        <dbReference type="EMBL" id="EKZ1927420.1"/>
    </source>
</evidence>
<gene>
    <name evidence="2" type="ORF">EKL94_08560</name>
    <name evidence="1" type="ORF">REH87_002441</name>
</gene>
<reference evidence="2 3" key="1">
    <citation type="submission" date="2018-12" db="EMBL/GenBank/DDBJ databases">
        <authorList>
            <person name="Kartti S."/>
            <person name="Manni A."/>
            <person name="Chemao El Fihri M.W."/>
            <person name="Laamarti M."/>
            <person name="Temsamani L."/>
            <person name="El Jamali J.E."/>
            <person name="Ouadghiri M."/>
            <person name="Ibrahimi A."/>
            <person name="Filati-Maltouf A."/>
        </authorList>
    </citation>
    <scope>NUCLEOTIDE SEQUENCE [LARGE SCALE GENOMIC DNA]</scope>
    <source>
        <strain evidence="2 3">MDMC339</strain>
    </source>
</reference>
<evidence type="ECO:0008006" key="4">
    <source>
        <dbReference type="Google" id="ProtNLM"/>
    </source>
</evidence>
<dbReference type="Proteomes" id="UP000271705">
    <property type="component" value="Unassembled WGS sequence"/>
</dbReference>
<proteinExistence type="predicted"/>
<dbReference type="EMBL" id="RXLZ01000019">
    <property type="protein sequence ID" value="RTQ89939.1"/>
    <property type="molecule type" value="Genomic_DNA"/>
</dbReference>
<sequence>MSQQTLRQARIIDPILTTHALGYVRPGNVGQYLFPRVDVATFGGQILTFGKEGFRRYNTKRAPGEATKRVQFGYQGKPYAIIPAALEAVVPDETANEAANGPGLDASQDAVDIVLDIMELEHECECADVARNAANYDNEHKVALVGVNRWRGASGDPTADIGVGKEAIRSSIGMRPNTAILSAAAFEAAKANPKIQDYLKHRGFNALTTQILASMWEIPNIYIGEAVVATGQDDDLGDVWGQDVILAFVAPPSGGNRRNRARPSYGYTYSMAGEPNVRQAYREENRQSWIHPVNNNRTPVLSGMVAGYLIQNAGAPAA</sequence>
<evidence type="ECO:0000313" key="3">
    <source>
        <dbReference type="Proteomes" id="UP000271705"/>
    </source>
</evidence>
<organism evidence="2 3">
    <name type="scientific">Stenotrophomonas maltophilia</name>
    <name type="common">Pseudomonas maltophilia</name>
    <name type="synonym">Xanthomonas maltophilia</name>
    <dbReference type="NCBI Taxonomy" id="40324"/>
    <lineage>
        <taxon>Bacteria</taxon>
        <taxon>Pseudomonadati</taxon>
        <taxon>Pseudomonadota</taxon>
        <taxon>Gammaproteobacteria</taxon>
        <taxon>Lysobacterales</taxon>
        <taxon>Lysobacteraceae</taxon>
        <taxon>Stenotrophomonas</taxon>
        <taxon>Stenotrophomonas maltophilia group</taxon>
    </lineage>
</organism>
<accession>A0A431UK54</accession>
<dbReference type="Proteomes" id="UP001225498">
    <property type="component" value="Unassembled WGS sequence"/>
</dbReference>
<protein>
    <recommendedName>
        <fullName evidence="4">Major capsid protein</fullName>
    </recommendedName>
</protein>
<dbReference type="InterPro" id="IPR053738">
    <property type="entry name" value="Lambda_capsid_assembly"/>
</dbReference>
<dbReference type="Gene3D" id="3.90.1690.10">
    <property type="entry name" value="phage-related protein like domain"/>
    <property type="match status" value="1"/>
</dbReference>
<dbReference type="AlphaFoldDB" id="A0A431UK54"/>
<evidence type="ECO:0000313" key="2">
    <source>
        <dbReference type="EMBL" id="RTQ89939.1"/>
    </source>
</evidence>
<reference evidence="1" key="2">
    <citation type="submission" date="2023-08" db="EMBL/GenBank/DDBJ databases">
        <authorList>
            <consortium name="Clinical and Environmental Microbiology Branch: Whole genome sequencing antimicrobial resistance pathogens in the healthcare setting"/>
        </authorList>
    </citation>
    <scope>NUCLEOTIDE SEQUENCE</scope>
    <source>
        <strain evidence="1">2023CJ-00293</strain>
    </source>
</reference>
<dbReference type="EMBL" id="ABLTIR010000052">
    <property type="protein sequence ID" value="EKZ1927420.1"/>
    <property type="molecule type" value="Genomic_DNA"/>
</dbReference>
<comment type="caution">
    <text evidence="2">The sequence shown here is derived from an EMBL/GenBank/DDBJ whole genome shotgun (WGS) entry which is preliminary data.</text>
</comment>
<dbReference type="RefSeq" id="WP_057503377.1">
    <property type="nucleotide sequence ID" value="NZ_CP028358.1"/>
</dbReference>